<dbReference type="EMBL" id="LVJE01000031">
    <property type="protein sequence ID" value="OAB26348.1"/>
    <property type="molecule type" value="Genomic_DNA"/>
</dbReference>
<dbReference type="InterPro" id="IPR036397">
    <property type="entry name" value="RNaseH_sf"/>
</dbReference>
<evidence type="ECO:0000313" key="2">
    <source>
        <dbReference type="EMBL" id="OAB26348.1"/>
    </source>
</evidence>
<dbReference type="InterPro" id="IPR050900">
    <property type="entry name" value="Transposase_IS3/IS150/IS904"/>
</dbReference>
<dbReference type="GO" id="GO:0003676">
    <property type="term" value="F:nucleic acid binding"/>
    <property type="evidence" value="ECO:0007669"/>
    <property type="project" value="InterPro"/>
</dbReference>
<dbReference type="Pfam" id="PF13276">
    <property type="entry name" value="HTH_21"/>
    <property type="match status" value="1"/>
</dbReference>
<organism evidence="2 3">
    <name type="scientific">Flavobacterium fryxellicola</name>
    <dbReference type="NCBI Taxonomy" id="249352"/>
    <lineage>
        <taxon>Bacteria</taxon>
        <taxon>Pseudomonadati</taxon>
        <taxon>Bacteroidota</taxon>
        <taxon>Flavobacteriia</taxon>
        <taxon>Flavobacteriales</taxon>
        <taxon>Flavobacteriaceae</taxon>
        <taxon>Flavobacterium</taxon>
    </lineage>
</organism>
<dbReference type="Pfam" id="PF00665">
    <property type="entry name" value="rve"/>
    <property type="match status" value="1"/>
</dbReference>
<gene>
    <name evidence="2" type="ORF">FBFR_12985</name>
</gene>
<dbReference type="InterPro" id="IPR025948">
    <property type="entry name" value="HTH-like_dom"/>
</dbReference>
<dbReference type="STRING" id="249352.SAMN05444395_1312"/>
<evidence type="ECO:0000313" key="3">
    <source>
        <dbReference type="Proteomes" id="UP000077164"/>
    </source>
</evidence>
<dbReference type="PROSITE" id="PS50994">
    <property type="entry name" value="INTEGRASE"/>
    <property type="match status" value="1"/>
</dbReference>
<dbReference type="OrthoDB" id="9815231at2"/>
<evidence type="ECO:0000259" key="1">
    <source>
        <dbReference type="PROSITE" id="PS50994"/>
    </source>
</evidence>
<dbReference type="InterPro" id="IPR048020">
    <property type="entry name" value="Transpos_IS3"/>
</dbReference>
<dbReference type="AlphaFoldDB" id="A0A167VF92"/>
<proteinExistence type="predicted"/>
<protein>
    <submittedName>
        <fullName evidence="2">Integrase</fullName>
    </submittedName>
</protein>
<accession>A0A167VF92</accession>
<sequence length="279" mass="33194">MPLIERKNMVDLNEKLSLSKQCILLNINRNSFYFSPKGEGSENLSLMELLKKQYHATPFYGYRKITVWFERHGFVVNEKRVRRLMKLVNWQTIYREPRTTIAVKEHKKYPYLLKGLEITQNNQVWATDITYIPMDKGFMYLCAIIDLHSRYVLSWDISNTMTAQWCTGVLQEAIDQHGKPEIFNTDQGSQYTSEVHTKLLNDNNIKISMDGKGRAIDNIFIERLWRSVKYENVYLQAYGSTLELYKGLKEYFRFYNDERFHQSLDYLTPREMYNKIEVA</sequence>
<dbReference type="SUPFAM" id="SSF53098">
    <property type="entry name" value="Ribonuclease H-like"/>
    <property type="match status" value="1"/>
</dbReference>
<dbReference type="RefSeq" id="WP_066082039.1">
    <property type="nucleotide sequence ID" value="NZ_LVJE01000031.1"/>
</dbReference>
<dbReference type="Proteomes" id="UP000077164">
    <property type="component" value="Unassembled WGS sequence"/>
</dbReference>
<dbReference type="PANTHER" id="PTHR46889:SF4">
    <property type="entry name" value="TRANSPOSASE INSO FOR INSERTION SEQUENCE ELEMENT IS911B-RELATED"/>
    <property type="match status" value="1"/>
</dbReference>
<keyword evidence="3" id="KW-1185">Reference proteome</keyword>
<comment type="caution">
    <text evidence="2">The sequence shown here is derived from an EMBL/GenBank/DDBJ whole genome shotgun (WGS) entry which is preliminary data.</text>
</comment>
<dbReference type="GO" id="GO:0015074">
    <property type="term" value="P:DNA integration"/>
    <property type="evidence" value="ECO:0007669"/>
    <property type="project" value="InterPro"/>
</dbReference>
<reference evidence="2 3" key="1">
    <citation type="submission" date="2016-03" db="EMBL/GenBank/DDBJ databases">
        <title>Draft genome sequence of Flavobacterium fryxellicola DSM 16209.</title>
        <authorList>
            <person name="Shin S.-K."/>
            <person name="Yi H."/>
        </authorList>
    </citation>
    <scope>NUCLEOTIDE SEQUENCE [LARGE SCALE GENOMIC DNA]</scope>
    <source>
        <strain evidence="2 3">DSM 16209</strain>
    </source>
</reference>
<name>A0A167VF92_9FLAO</name>
<dbReference type="Gene3D" id="3.30.420.10">
    <property type="entry name" value="Ribonuclease H-like superfamily/Ribonuclease H"/>
    <property type="match status" value="1"/>
</dbReference>
<dbReference type="NCBIfam" id="NF033516">
    <property type="entry name" value="transpos_IS3"/>
    <property type="match status" value="1"/>
</dbReference>
<dbReference type="InterPro" id="IPR001584">
    <property type="entry name" value="Integrase_cat-core"/>
</dbReference>
<dbReference type="PANTHER" id="PTHR46889">
    <property type="entry name" value="TRANSPOSASE INSF FOR INSERTION SEQUENCE IS3B-RELATED"/>
    <property type="match status" value="1"/>
</dbReference>
<dbReference type="InterPro" id="IPR012337">
    <property type="entry name" value="RNaseH-like_sf"/>
</dbReference>
<feature type="domain" description="Integrase catalytic" evidence="1">
    <location>
        <begin position="106"/>
        <end position="277"/>
    </location>
</feature>